<feature type="chain" id="PRO_5013307081" description="17 kDa surface antigen" evidence="5">
    <location>
        <begin position="28"/>
        <end position="122"/>
    </location>
</feature>
<dbReference type="InterPro" id="IPR008816">
    <property type="entry name" value="Gly_zipper_2TM_dom"/>
</dbReference>
<evidence type="ECO:0000313" key="7">
    <source>
        <dbReference type="EMBL" id="SOB81022.1"/>
    </source>
</evidence>
<sequence>MFKKLTLAGAAFAMGAVSLVPATPAMAQRYDRGYSYDRGDRYGYNDRRVYRGGDRRYYNNYRARQKCNDGDGGTIIGGVAGGLLGNQIAGRGDRTLGAILGAAAGALAGRAIDRSDRPNYCR</sequence>
<keyword evidence="8" id="KW-1185">Reference proteome</keyword>
<reference evidence="7 8" key="1">
    <citation type="submission" date="2017-07" db="EMBL/GenBank/DDBJ databases">
        <authorList>
            <person name="Sun Z.S."/>
            <person name="Albrecht U."/>
            <person name="Echele G."/>
            <person name="Lee C.C."/>
        </authorList>
    </citation>
    <scope>NUCLEOTIDE SEQUENCE [LARGE SCALE GENOMIC DNA]</scope>
    <source>
        <strain evidence="7 8">CGMCC 1.12672</strain>
    </source>
</reference>
<evidence type="ECO:0000256" key="2">
    <source>
        <dbReference type="ARBA" id="ARBA00008681"/>
    </source>
</evidence>
<dbReference type="Proteomes" id="UP000219494">
    <property type="component" value="Unassembled WGS sequence"/>
</dbReference>
<comment type="subcellular location">
    <subcellularLocation>
        <location evidence="1">Cell outer membrane</location>
        <topology evidence="1">Lipid-anchor</topology>
    </subcellularLocation>
</comment>
<dbReference type="GO" id="GO:0009279">
    <property type="term" value="C:cell outer membrane"/>
    <property type="evidence" value="ECO:0007669"/>
    <property type="project" value="UniProtKB-SubCell"/>
</dbReference>
<dbReference type="RefSeq" id="WP_097063136.1">
    <property type="nucleotide sequence ID" value="NZ_OBMI01000001.1"/>
</dbReference>
<evidence type="ECO:0000256" key="1">
    <source>
        <dbReference type="ARBA" id="ARBA00004459"/>
    </source>
</evidence>
<comment type="similarity">
    <text evidence="2">Belongs to the rickettsiale 17 kDa surface antigen family.</text>
</comment>
<evidence type="ECO:0000256" key="3">
    <source>
        <dbReference type="ARBA" id="ARBA00015281"/>
    </source>
</evidence>
<dbReference type="AlphaFoldDB" id="A0A285QLQ4"/>
<evidence type="ECO:0000313" key="8">
    <source>
        <dbReference type="Proteomes" id="UP000219494"/>
    </source>
</evidence>
<feature type="signal peptide" evidence="5">
    <location>
        <begin position="1"/>
        <end position="27"/>
    </location>
</feature>
<keyword evidence="5" id="KW-0732">Signal</keyword>
<organism evidence="7 8">
    <name type="scientific">Sphingomonas guangdongensis</name>
    <dbReference type="NCBI Taxonomy" id="1141890"/>
    <lineage>
        <taxon>Bacteria</taxon>
        <taxon>Pseudomonadati</taxon>
        <taxon>Pseudomonadota</taxon>
        <taxon>Alphaproteobacteria</taxon>
        <taxon>Sphingomonadales</taxon>
        <taxon>Sphingomonadaceae</taxon>
        <taxon>Sphingomonas</taxon>
    </lineage>
</organism>
<protein>
    <recommendedName>
        <fullName evidence="3">17 kDa surface antigen</fullName>
    </recommendedName>
</protein>
<name>A0A285QLQ4_9SPHN</name>
<evidence type="ECO:0000256" key="4">
    <source>
        <dbReference type="ARBA" id="ARBA00023288"/>
    </source>
</evidence>
<evidence type="ECO:0000256" key="5">
    <source>
        <dbReference type="SAM" id="SignalP"/>
    </source>
</evidence>
<evidence type="ECO:0000259" key="6">
    <source>
        <dbReference type="Pfam" id="PF05433"/>
    </source>
</evidence>
<keyword evidence="4" id="KW-0449">Lipoprotein</keyword>
<dbReference type="Pfam" id="PF05433">
    <property type="entry name" value="Rick_17kDa_Anti"/>
    <property type="match status" value="1"/>
</dbReference>
<gene>
    <name evidence="7" type="ORF">SAMN06297144_1354</name>
</gene>
<dbReference type="EMBL" id="OBMI01000001">
    <property type="protein sequence ID" value="SOB81022.1"/>
    <property type="molecule type" value="Genomic_DNA"/>
</dbReference>
<accession>A0A285QLQ4</accession>
<feature type="domain" description="Glycine zipper 2TM" evidence="6">
    <location>
        <begin position="72"/>
        <end position="112"/>
    </location>
</feature>
<proteinExistence type="inferred from homology"/>